<dbReference type="GO" id="GO:0003700">
    <property type="term" value="F:DNA-binding transcription factor activity"/>
    <property type="evidence" value="ECO:0007669"/>
    <property type="project" value="TreeGrafter"/>
</dbReference>
<evidence type="ECO:0000313" key="4">
    <source>
        <dbReference type="EMBL" id="ANH37025.1"/>
    </source>
</evidence>
<dbReference type="RefSeq" id="WP_068106169.1">
    <property type="nucleotide sequence ID" value="NZ_CP015079.1"/>
</dbReference>
<keyword evidence="5" id="KW-1185">Reference proteome</keyword>
<dbReference type="InterPro" id="IPR001647">
    <property type="entry name" value="HTH_TetR"/>
</dbReference>
<feature type="domain" description="HTH tetR-type" evidence="3">
    <location>
        <begin position="19"/>
        <end position="79"/>
    </location>
</feature>
<feature type="DNA-binding region" description="H-T-H motif" evidence="2">
    <location>
        <begin position="42"/>
        <end position="61"/>
    </location>
</feature>
<proteinExistence type="predicted"/>
<dbReference type="Proteomes" id="UP000077868">
    <property type="component" value="Chromosome"/>
</dbReference>
<evidence type="ECO:0000256" key="1">
    <source>
        <dbReference type="ARBA" id="ARBA00023125"/>
    </source>
</evidence>
<dbReference type="PANTHER" id="PTHR30055">
    <property type="entry name" value="HTH-TYPE TRANSCRIPTIONAL REGULATOR RUTR"/>
    <property type="match status" value="1"/>
</dbReference>
<dbReference type="PRINTS" id="PR00455">
    <property type="entry name" value="HTHTETR"/>
</dbReference>
<evidence type="ECO:0000313" key="5">
    <source>
        <dbReference type="Proteomes" id="UP000077868"/>
    </source>
</evidence>
<dbReference type="KEGG" id="ndk:I601_0573"/>
<evidence type="ECO:0000259" key="3">
    <source>
        <dbReference type="PROSITE" id="PS50977"/>
    </source>
</evidence>
<dbReference type="InterPro" id="IPR041642">
    <property type="entry name" value="KstR_C"/>
</dbReference>
<name>A0A1A9GHT0_9ACTN</name>
<dbReference type="SUPFAM" id="SSF46689">
    <property type="entry name" value="Homeodomain-like"/>
    <property type="match status" value="1"/>
</dbReference>
<accession>A0A1A9GHT0</accession>
<dbReference type="AlphaFoldDB" id="A0A1A9GHT0"/>
<dbReference type="EMBL" id="CP015079">
    <property type="protein sequence ID" value="ANH37025.1"/>
    <property type="molecule type" value="Genomic_DNA"/>
</dbReference>
<evidence type="ECO:0000256" key="2">
    <source>
        <dbReference type="PROSITE-ProRule" id="PRU00335"/>
    </source>
</evidence>
<dbReference type="InterPro" id="IPR009057">
    <property type="entry name" value="Homeodomain-like_sf"/>
</dbReference>
<dbReference type="InterPro" id="IPR050109">
    <property type="entry name" value="HTH-type_TetR-like_transc_reg"/>
</dbReference>
<dbReference type="OrthoDB" id="9809994at2"/>
<dbReference type="Gene3D" id="1.10.357.10">
    <property type="entry name" value="Tetracycline Repressor, domain 2"/>
    <property type="match status" value="1"/>
</dbReference>
<dbReference type="GO" id="GO:0000976">
    <property type="term" value="F:transcription cis-regulatory region binding"/>
    <property type="evidence" value="ECO:0007669"/>
    <property type="project" value="TreeGrafter"/>
</dbReference>
<dbReference type="Pfam" id="PF00440">
    <property type="entry name" value="TetR_N"/>
    <property type="match status" value="1"/>
</dbReference>
<dbReference type="STRING" id="1300347.I601_0573"/>
<organism evidence="4 5">
    <name type="scientific">Nocardioides dokdonensis FR1436</name>
    <dbReference type="NCBI Taxonomy" id="1300347"/>
    <lineage>
        <taxon>Bacteria</taxon>
        <taxon>Bacillati</taxon>
        <taxon>Actinomycetota</taxon>
        <taxon>Actinomycetes</taxon>
        <taxon>Propionibacteriales</taxon>
        <taxon>Nocardioidaceae</taxon>
        <taxon>Nocardioides</taxon>
    </lineage>
</organism>
<keyword evidence="1 2" id="KW-0238">DNA-binding</keyword>
<gene>
    <name evidence="4" type="primary">kstR_1</name>
    <name evidence="4" type="ORF">I601_0573</name>
</gene>
<dbReference type="PROSITE" id="PS50977">
    <property type="entry name" value="HTH_TETR_2"/>
    <property type="match status" value="1"/>
</dbReference>
<dbReference type="PANTHER" id="PTHR30055:SF242">
    <property type="entry name" value="HTH-TYPE TRANSCRIPTIONAL REPRESSOR KSTR"/>
    <property type="match status" value="1"/>
</dbReference>
<protein>
    <submittedName>
        <fullName evidence="4">HTH-type transcriptional repressor KstR</fullName>
    </submittedName>
</protein>
<dbReference type="PATRIC" id="fig|1300347.3.peg.575"/>
<reference evidence="4 5" key="1">
    <citation type="submission" date="2016-03" db="EMBL/GenBank/DDBJ databases">
        <title>Complete genome sequence of a soil Actinobacterium, Nocardioides dokdonensis FR1436.</title>
        <authorList>
            <person name="Kwon S.-K."/>
            <person name="Kim K."/>
            <person name="Kim J.F."/>
        </authorList>
    </citation>
    <scope>NUCLEOTIDE SEQUENCE [LARGE SCALE GENOMIC DNA]</scope>
    <source>
        <strain evidence="4 5">FR1436</strain>
    </source>
</reference>
<sequence>MPRIAEDRAPAEPSSAEQHERYQRILVAAARLAAESGYERVQMHEVAKAAGVAIATLYRYFPSKAHLFTAVMRWQVSRGYSAPSSGSAQDPAGAIADLLISMTRQMVRSPLLSLAMMQANNKTQALASAAGEQSPNDVAFQQLVLDTAGIAEPSTEDDRRVRLVVHCWYGVLTSVLNGRIPMEEAEDDVRVACRLLVDSEYPRAEERSSR</sequence>
<dbReference type="Pfam" id="PF17925">
    <property type="entry name" value="TetR_C_20"/>
    <property type="match status" value="1"/>
</dbReference>